<dbReference type="AlphaFoldDB" id="A0A8R1IKY6"/>
<keyword evidence="3" id="KW-1185">Reference proteome</keyword>
<name>A0A8R1IKY6_CAEJA</name>
<dbReference type="Proteomes" id="UP000005237">
    <property type="component" value="Unassembled WGS sequence"/>
</dbReference>
<dbReference type="EnsemblMetazoa" id="CJA38360.1">
    <property type="protein sequence ID" value="CJA38360.1"/>
    <property type="gene ID" value="WBGene00214207"/>
</dbReference>
<evidence type="ECO:0000256" key="1">
    <source>
        <dbReference type="SAM" id="MobiDB-lite"/>
    </source>
</evidence>
<feature type="region of interest" description="Disordered" evidence="1">
    <location>
        <begin position="93"/>
        <end position="112"/>
    </location>
</feature>
<accession>A0A8R1IKY6</accession>
<reference evidence="2" key="2">
    <citation type="submission" date="2022-06" db="UniProtKB">
        <authorList>
            <consortium name="EnsemblMetazoa"/>
        </authorList>
    </citation>
    <scope>IDENTIFICATION</scope>
    <source>
        <strain evidence="2">DF5081</strain>
    </source>
</reference>
<proteinExistence type="predicted"/>
<evidence type="ECO:0000313" key="2">
    <source>
        <dbReference type="EnsemblMetazoa" id="CJA38360.1"/>
    </source>
</evidence>
<evidence type="ECO:0000313" key="3">
    <source>
        <dbReference type="Proteomes" id="UP000005237"/>
    </source>
</evidence>
<protein>
    <submittedName>
        <fullName evidence="2">Uncharacterized protein</fullName>
    </submittedName>
</protein>
<reference evidence="3" key="1">
    <citation type="submission" date="2010-08" db="EMBL/GenBank/DDBJ databases">
        <authorList>
            <consortium name="Caenorhabditis japonica Sequencing Consortium"/>
            <person name="Wilson R.K."/>
        </authorList>
    </citation>
    <scope>NUCLEOTIDE SEQUENCE [LARGE SCALE GENOMIC DNA]</scope>
    <source>
        <strain evidence="3">DF5081</strain>
    </source>
</reference>
<organism evidence="2 3">
    <name type="scientific">Caenorhabditis japonica</name>
    <dbReference type="NCBI Taxonomy" id="281687"/>
    <lineage>
        <taxon>Eukaryota</taxon>
        <taxon>Metazoa</taxon>
        <taxon>Ecdysozoa</taxon>
        <taxon>Nematoda</taxon>
        <taxon>Chromadorea</taxon>
        <taxon>Rhabditida</taxon>
        <taxon>Rhabditina</taxon>
        <taxon>Rhabditomorpha</taxon>
        <taxon>Rhabditoidea</taxon>
        <taxon>Rhabditidae</taxon>
        <taxon>Peloderinae</taxon>
        <taxon>Caenorhabditis</taxon>
    </lineage>
</organism>
<sequence>MDKRRRKLWKNFARFVNAADKVEEQVMEKLISVQRCTVRQQEMIVGPIVEFRKELSARFEEVGRDKWPRSVLRLMREQKLQTVEELRELCERGSLEDRSSRKEGEENHQDELIRLRAENERLEARIRECEAEKDRAEKLMRKGQSRWRGRLRRS</sequence>